<dbReference type="AlphaFoldDB" id="A0A8K0GD21"/>
<accession>A0A8K0GD21</accession>
<gene>
    <name evidence="2" type="ORF">ILUMI_05976</name>
</gene>
<keyword evidence="3" id="KW-1185">Reference proteome</keyword>
<evidence type="ECO:0000259" key="1">
    <source>
        <dbReference type="Pfam" id="PF17906"/>
    </source>
</evidence>
<comment type="caution">
    <text evidence="2">The sequence shown here is derived from an EMBL/GenBank/DDBJ whole genome shotgun (WGS) entry which is preliminary data.</text>
</comment>
<feature type="domain" description="Mos1 transposase HTH" evidence="1">
    <location>
        <begin position="9"/>
        <end position="55"/>
    </location>
</feature>
<dbReference type="PANTHER" id="PTHR46060:SF1">
    <property type="entry name" value="MARINER MOS1 TRANSPOSASE-LIKE PROTEIN"/>
    <property type="match status" value="1"/>
</dbReference>
<dbReference type="InterPro" id="IPR041426">
    <property type="entry name" value="Mos1_HTH"/>
</dbReference>
<evidence type="ECO:0000313" key="3">
    <source>
        <dbReference type="Proteomes" id="UP000801492"/>
    </source>
</evidence>
<sequence length="146" mass="17541">MASWSCSEIRTVLRYNFVRGLSIDQCLEEMTPALNNDCPHRTTIFRWYREFQRGNFTLEEDRRVTYRQIEETLYLHAPAIHSILCDHLQVKKLYYLWVPHSSRVTWCRKMPKMFDKGQSQHVNSIVTGDETWLYYYDVPTKAQNKV</sequence>
<name>A0A8K0GD21_IGNLU</name>
<dbReference type="Pfam" id="PF17906">
    <property type="entry name" value="HTH_48"/>
    <property type="match status" value="1"/>
</dbReference>
<protein>
    <recommendedName>
        <fullName evidence="1">Mos1 transposase HTH domain-containing protein</fullName>
    </recommendedName>
</protein>
<dbReference type="EMBL" id="VTPC01002340">
    <property type="protein sequence ID" value="KAF2900210.1"/>
    <property type="molecule type" value="Genomic_DNA"/>
</dbReference>
<dbReference type="PANTHER" id="PTHR46060">
    <property type="entry name" value="MARINER MOS1 TRANSPOSASE-LIKE PROTEIN"/>
    <property type="match status" value="1"/>
</dbReference>
<organism evidence="2 3">
    <name type="scientific">Ignelater luminosus</name>
    <name type="common">Cucubano</name>
    <name type="synonym">Pyrophorus luminosus</name>
    <dbReference type="NCBI Taxonomy" id="2038154"/>
    <lineage>
        <taxon>Eukaryota</taxon>
        <taxon>Metazoa</taxon>
        <taxon>Ecdysozoa</taxon>
        <taxon>Arthropoda</taxon>
        <taxon>Hexapoda</taxon>
        <taxon>Insecta</taxon>
        <taxon>Pterygota</taxon>
        <taxon>Neoptera</taxon>
        <taxon>Endopterygota</taxon>
        <taxon>Coleoptera</taxon>
        <taxon>Polyphaga</taxon>
        <taxon>Elateriformia</taxon>
        <taxon>Elateroidea</taxon>
        <taxon>Elateridae</taxon>
        <taxon>Agrypninae</taxon>
        <taxon>Pyrophorini</taxon>
        <taxon>Ignelater</taxon>
    </lineage>
</organism>
<reference evidence="2" key="1">
    <citation type="submission" date="2019-08" db="EMBL/GenBank/DDBJ databases">
        <title>The genome of the North American firefly Photinus pyralis.</title>
        <authorList>
            <consortium name="Photinus pyralis genome working group"/>
            <person name="Fallon T.R."/>
            <person name="Sander Lower S.E."/>
            <person name="Weng J.-K."/>
        </authorList>
    </citation>
    <scope>NUCLEOTIDE SEQUENCE</scope>
    <source>
        <strain evidence="2">TRF0915ILg1</strain>
        <tissue evidence="2">Whole body</tissue>
    </source>
</reference>
<dbReference type="InterPro" id="IPR052709">
    <property type="entry name" value="Transposase-MT_Hybrid"/>
</dbReference>
<dbReference type="OrthoDB" id="8190546at2759"/>
<evidence type="ECO:0000313" key="2">
    <source>
        <dbReference type="EMBL" id="KAF2900210.1"/>
    </source>
</evidence>
<proteinExistence type="predicted"/>
<dbReference type="Proteomes" id="UP000801492">
    <property type="component" value="Unassembled WGS sequence"/>
</dbReference>